<sequence length="41" mass="4637">MFNNDIKLTAFLVGGKVLLVEKHIKNKSIIDFLSQIIKGHL</sequence>
<evidence type="ECO:0000313" key="2">
    <source>
        <dbReference type="Proteomes" id="UP000218615"/>
    </source>
</evidence>
<dbReference type="AlphaFoldDB" id="A0A284VPZ2"/>
<dbReference type="Proteomes" id="UP000218615">
    <property type="component" value="Unassembled WGS sequence"/>
</dbReference>
<evidence type="ECO:0000313" key="1">
    <source>
        <dbReference type="EMBL" id="SNQ61247.1"/>
    </source>
</evidence>
<organism evidence="1 2">
    <name type="scientific">Candidatus Methanoperedens nitratireducens</name>
    <dbReference type="NCBI Taxonomy" id="1392998"/>
    <lineage>
        <taxon>Archaea</taxon>
        <taxon>Methanobacteriati</taxon>
        <taxon>Methanobacteriota</taxon>
        <taxon>Stenosarchaea group</taxon>
        <taxon>Methanomicrobia</taxon>
        <taxon>Methanosarcinales</taxon>
        <taxon>ANME-2 cluster</taxon>
        <taxon>Candidatus Methanoperedentaceae</taxon>
        <taxon>Candidatus Methanoperedens</taxon>
    </lineage>
</organism>
<accession>A0A284VPZ2</accession>
<name>A0A284VPZ2_9EURY</name>
<dbReference type="EMBL" id="FZMP01000172">
    <property type="protein sequence ID" value="SNQ61247.1"/>
    <property type="molecule type" value="Genomic_DNA"/>
</dbReference>
<gene>
    <name evidence="1" type="ORF">MNV_280007</name>
</gene>
<protein>
    <submittedName>
        <fullName evidence="1">Uncharacterized protein</fullName>
    </submittedName>
</protein>
<proteinExistence type="predicted"/>
<reference evidence="2" key="1">
    <citation type="submission" date="2017-06" db="EMBL/GenBank/DDBJ databases">
        <authorList>
            <person name="Cremers G."/>
        </authorList>
    </citation>
    <scope>NUCLEOTIDE SEQUENCE [LARGE SCALE GENOMIC DNA]</scope>
</reference>
<keyword evidence="2" id="KW-1185">Reference proteome</keyword>